<feature type="transmembrane region" description="Helical" evidence="9">
    <location>
        <begin position="67"/>
        <end position="95"/>
    </location>
</feature>
<dbReference type="GO" id="GO:0019915">
    <property type="term" value="P:lipid storage"/>
    <property type="evidence" value="ECO:0007669"/>
    <property type="project" value="TreeGrafter"/>
</dbReference>
<evidence type="ECO:0000256" key="6">
    <source>
        <dbReference type="ARBA" id="ARBA00023136"/>
    </source>
</evidence>
<evidence type="ECO:0000256" key="7">
    <source>
        <dbReference type="RuleBase" id="RU000540"/>
    </source>
</evidence>
<proteinExistence type="inferred from homology"/>
<keyword evidence="4 9" id="KW-0812">Transmembrane</keyword>
<evidence type="ECO:0000256" key="9">
    <source>
        <dbReference type="SAM" id="Phobius"/>
    </source>
</evidence>
<gene>
    <name evidence="10" type="ORF">M0R45_012056</name>
</gene>
<dbReference type="PROSITE" id="PS00811">
    <property type="entry name" value="OLEOSINS"/>
    <property type="match status" value="1"/>
</dbReference>
<sequence>MATADFYHKRDDRYSSPSSRGQTKIANFLTAGAIGTTLLGLSVLTLTGTVMALILATPVLVVFSPVLVPAAIVLFLAAAGFVFSGGCSVAAIVTWRQSRR</sequence>
<evidence type="ECO:0000256" key="5">
    <source>
        <dbReference type="ARBA" id="ARBA00022989"/>
    </source>
</evidence>
<organism evidence="10 11">
    <name type="scientific">Rubus argutus</name>
    <name type="common">Southern blackberry</name>
    <dbReference type="NCBI Taxonomy" id="59490"/>
    <lineage>
        <taxon>Eukaryota</taxon>
        <taxon>Viridiplantae</taxon>
        <taxon>Streptophyta</taxon>
        <taxon>Embryophyta</taxon>
        <taxon>Tracheophyta</taxon>
        <taxon>Spermatophyta</taxon>
        <taxon>Magnoliopsida</taxon>
        <taxon>eudicotyledons</taxon>
        <taxon>Gunneridae</taxon>
        <taxon>Pentapetalae</taxon>
        <taxon>rosids</taxon>
        <taxon>fabids</taxon>
        <taxon>Rosales</taxon>
        <taxon>Rosaceae</taxon>
        <taxon>Rosoideae</taxon>
        <taxon>Rosoideae incertae sedis</taxon>
        <taxon>Rubus</taxon>
    </lineage>
</organism>
<feature type="region of interest" description="Disordered" evidence="8">
    <location>
        <begin position="1"/>
        <end position="20"/>
    </location>
</feature>
<dbReference type="EMBL" id="JBEDUW010000002">
    <property type="protein sequence ID" value="KAK9946600.1"/>
    <property type="molecule type" value="Genomic_DNA"/>
</dbReference>
<evidence type="ECO:0000313" key="11">
    <source>
        <dbReference type="Proteomes" id="UP001457282"/>
    </source>
</evidence>
<dbReference type="InterPro" id="IPR000136">
    <property type="entry name" value="Oleosin"/>
</dbReference>
<comment type="similarity">
    <text evidence="2 7">Belongs to the oleosin family.</text>
</comment>
<dbReference type="AlphaFoldDB" id="A0AAW1YDH7"/>
<protein>
    <recommendedName>
        <fullName evidence="7">Oleosin</fullName>
    </recommendedName>
</protein>
<accession>A0AAW1YDH7</accession>
<reference evidence="10 11" key="1">
    <citation type="journal article" date="2023" name="G3 (Bethesda)">
        <title>A chromosome-length genome assembly and annotation of blackberry (Rubus argutus, cv. 'Hillquist').</title>
        <authorList>
            <person name="Bruna T."/>
            <person name="Aryal R."/>
            <person name="Dudchenko O."/>
            <person name="Sargent D.J."/>
            <person name="Mead D."/>
            <person name="Buti M."/>
            <person name="Cavallini A."/>
            <person name="Hytonen T."/>
            <person name="Andres J."/>
            <person name="Pham M."/>
            <person name="Weisz D."/>
            <person name="Mascagni F."/>
            <person name="Usai G."/>
            <person name="Natali L."/>
            <person name="Bassil N."/>
            <person name="Fernandez G.E."/>
            <person name="Lomsadze A."/>
            <person name="Armour M."/>
            <person name="Olukolu B."/>
            <person name="Poorten T."/>
            <person name="Britton C."/>
            <person name="Davik J."/>
            <person name="Ashrafi H."/>
            <person name="Aiden E.L."/>
            <person name="Borodovsky M."/>
            <person name="Worthington M."/>
        </authorList>
    </citation>
    <scope>NUCLEOTIDE SEQUENCE [LARGE SCALE GENOMIC DNA]</scope>
    <source>
        <strain evidence="10">PI 553951</strain>
    </source>
</reference>
<evidence type="ECO:0000256" key="1">
    <source>
        <dbReference type="ARBA" id="ARBA00002582"/>
    </source>
</evidence>
<feature type="compositionally biased region" description="Basic and acidic residues" evidence="8">
    <location>
        <begin position="1"/>
        <end position="14"/>
    </location>
</feature>
<keyword evidence="3 7" id="KW-0551">Lipid droplet</keyword>
<feature type="transmembrane region" description="Helical" evidence="9">
    <location>
        <begin position="28"/>
        <end position="55"/>
    </location>
</feature>
<evidence type="ECO:0000256" key="2">
    <source>
        <dbReference type="ARBA" id="ARBA00010858"/>
    </source>
</evidence>
<comment type="subcellular location">
    <subcellularLocation>
        <location evidence="7">Lipid droplet</location>
    </subcellularLocation>
    <subcellularLocation>
        <location evidence="7">Membrane</location>
        <topology evidence="7">Multi-pass membrane protein</topology>
    </subcellularLocation>
</comment>
<dbReference type="PANTHER" id="PTHR33203:SF24">
    <property type="entry name" value="OLEOSIN"/>
    <property type="match status" value="1"/>
</dbReference>
<keyword evidence="5 9" id="KW-1133">Transmembrane helix</keyword>
<dbReference type="GO" id="GO:0009791">
    <property type="term" value="P:post-embryonic development"/>
    <property type="evidence" value="ECO:0007669"/>
    <property type="project" value="UniProtKB-ARBA"/>
</dbReference>
<evidence type="ECO:0000256" key="3">
    <source>
        <dbReference type="ARBA" id="ARBA00022677"/>
    </source>
</evidence>
<comment type="function">
    <text evidence="1">May have a structural role to stabilize the lipid body during desiccation of the seed by preventing coalescence of the oil. Probably interacts with both lipid and phospholipid moieties of lipid bodies. May also provide recognition signals for specific lipase anchorage in lipolysis during seedling growth.</text>
</comment>
<evidence type="ECO:0000313" key="10">
    <source>
        <dbReference type="EMBL" id="KAK9946600.1"/>
    </source>
</evidence>
<dbReference type="Proteomes" id="UP001457282">
    <property type="component" value="Unassembled WGS sequence"/>
</dbReference>
<dbReference type="GO" id="GO:0048608">
    <property type="term" value="P:reproductive structure development"/>
    <property type="evidence" value="ECO:0007669"/>
    <property type="project" value="UniProtKB-ARBA"/>
</dbReference>
<evidence type="ECO:0000256" key="8">
    <source>
        <dbReference type="SAM" id="MobiDB-lite"/>
    </source>
</evidence>
<name>A0AAW1YDH7_RUBAR</name>
<comment type="caution">
    <text evidence="10">The sequence shown here is derived from an EMBL/GenBank/DDBJ whole genome shotgun (WGS) entry which is preliminary data.</text>
</comment>
<dbReference type="PANTHER" id="PTHR33203">
    <property type="entry name" value="OLEOSIN"/>
    <property type="match status" value="1"/>
</dbReference>
<evidence type="ECO:0000256" key="4">
    <source>
        <dbReference type="ARBA" id="ARBA00022692"/>
    </source>
</evidence>
<dbReference type="Pfam" id="PF01277">
    <property type="entry name" value="Oleosin"/>
    <property type="match status" value="1"/>
</dbReference>
<dbReference type="GO" id="GO:0016020">
    <property type="term" value="C:membrane"/>
    <property type="evidence" value="ECO:0007669"/>
    <property type="project" value="UniProtKB-SubCell"/>
</dbReference>
<dbReference type="GO" id="GO:0012511">
    <property type="term" value="C:monolayer-surrounded lipid storage body"/>
    <property type="evidence" value="ECO:0007669"/>
    <property type="project" value="InterPro"/>
</dbReference>
<keyword evidence="11" id="KW-1185">Reference proteome</keyword>
<keyword evidence="6 9" id="KW-0472">Membrane</keyword>